<organism evidence="4 5">
    <name type="scientific">Candidatus Jorgensenbacteria bacterium GWA1_49_17</name>
    <dbReference type="NCBI Taxonomy" id="1798467"/>
    <lineage>
        <taxon>Bacteria</taxon>
        <taxon>Candidatus Joergenseniibacteriota</taxon>
    </lineage>
</organism>
<evidence type="ECO:0000313" key="5">
    <source>
        <dbReference type="Proteomes" id="UP000179368"/>
    </source>
</evidence>
<dbReference type="GO" id="GO:0046872">
    <property type="term" value="F:metal ion binding"/>
    <property type="evidence" value="ECO:0007669"/>
    <property type="project" value="UniProtKB-KW"/>
</dbReference>
<accession>A0A1F6BTY7</accession>
<dbReference type="InterPro" id="IPR039356">
    <property type="entry name" value="YfbR/HDDC2"/>
</dbReference>
<keyword evidence="2" id="KW-0378">Hydrolase</keyword>
<keyword evidence="1" id="KW-0479">Metal-binding</keyword>
<sequence length="194" mass="23108">MTDKRFNKLIAFLKEIEKLKLVERQVKISNQKRFENSAEHSWDLAMWAWIFSDSLRPRPNLLKLFKMLLMHDLVEIYAGDTFFFDRPGRKSKNYREKKAARKLFAGLPLDLKREFEKLRQEFDNGKTKEAKIAHSIDKLQPILQNIVSGGYGWKKHKITETDIHEYKINYMLHDKEILKIFKKLIETAKKANLI</sequence>
<dbReference type="GO" id="GO:0002953">
    <property type="term" value="F:5'-deoxynucleotidase activity"/>
    <property type="evidence" value="ECO:0007669"/>
    <property type="project" value="InterPro"/>
</dbReference>
<protein>
    <recommendedName>
        <fullName evidence="3">HD domain-containing protein</fullName>
    </recommendedName>
</protein>
<dbReference type="Proteomes" id="UP000179368">
    <property type="component" value="Unassembled WGS sequence"/>
</dbReference>
<dbReference type="Gene3D" id="1.10.3210.10">
    <property type="entry name" value="Hypothetical protein af1432"/>
    <property type="match status" value="1"/>
</dbReference>
<dbReference type="SUPFAM" id="SSF109604">
    <property type="entry name" value="HD-domain/PDEase-like"/>
    <property type="match status" value="1"/>
</dbReference>
<name>A0A1F6BTY7_9BACT</name>
<dbReference type="AlphaFoldDB" id="A0A1F6BTY7"/>
<evidence type="ECO:0000256" key="2">
    <source>
        <dbReference type="ARBA" id="ARBA00022801"/>
    </source>
</evidence>
<evidence type="ECO:0000259" key="3">
    <source>
        <dbReference type="Pfam" id="PF13023"/>
    </source>
</evidence>
<comment type="caution">
    <text evidence="4">The sequence shown here is derived from an EMBL/GenBank/DDBJ whole genome shotgun (WGS) entry which is preliminary data.</text>
</comment>
<evidence type="ECO:0000256" key="1">
    <source>
        <dbReference type="ARBA" id="ARBA00022723"/>
    </source>
</evidence>
<feature type="domain" description="HD" evidence="3">
    <location>
        <begin position="16"/>
        <end position="165"/>
    </location>
</feature>
<dbReference type="PANTHER" id="PTHR11845:SF13">
    <property type="entry name" value="5'-DEOXYNUCLEOTIDASE HDDC2"/>
    <property type="match status" value="1"/>
</dbReference>
<dbReference type="InterPro" id="IPR006674">
    <property type="entry name" value="HD_domain"/>
</dbReference>
<dbReference type="EMBL" id="MFKG01000020">
    <property type="protein sequence ID" value="OGG40242.1"/>
    <property type="molecule type" value="Genomic_DNA"/>
</dbReference>
<gene>
    <name evidence="4" type="ORF">A2116_02290</name>
</gene>
<dbReference type="PANTHER" id="PTHR11845">
    <property type="entry name" value="5'-DEOXYNUCLEOTIDASE HDDC2"/>
    <property type="match status" value="1"/>
</dbReference>
<dbReference type="GO" id="GO:0005737">
    <property type="term" value="C:cytoplasm"/>
    <property type="evidence" value="ECO:0007669"/>
    <property type="project" value="TreeGrafter"/>
</dbReference>
<proteinExistence type="predicted"/>
<reference evidence="4 5" key="1">
    <citation type="journal article" date="2016" name="Nat. Commun.">
        <title>Thousands of microbial genomes shed light on interconnected biogeochemical processes in an aquifer system.</title>
        <authorList>
            <person name="Anantharaman K."/>
            <person name="Brown C.T."/>
            <person name="Hug L.A."/>
            <person name="Sharon I."/>
            <person name="Castelle C.J."/>
            <person name="Probst A.J."/>
            <person name="Thomas B.C."/>
            <person name="Singh A."/>
            <person name="Wilkins M.J."/>
            <person name="Karaoz U."/>
            <person name="Brodie E.L."/>
            <person name="Williams K.H."/>
            <person name="Hubbard S.S."/>
            <person name="Banfield J.F."/>
        </authorList>
    </citation>
    <scope>NUCLEOTIDE SEQUENCE [LARGE SCALE GENOMIC DNA]</scope>
</reference>
<evidence type="ECO:0000313" key="4">
    <source>
        <dbReference type="EMBL" id="OGG40242.1"/>
    </source>
</evidence>
<dbReference type="Pfam" id="PF13023">
    <property type="entry name" value="HD_3"/>
    <property type="match status" value="1"/>
</dbReference>